<dbReference type="InterPro" id="IPR000719">
    <property type="entry name" value="Prot_kinase_dom"/>
</dbReference>
<keyword evidence="3" id="KW-1185">Reference proteome</keyword>
<dbReference type="InterPro" id="IPR051681">
    <property type="entry name" value="Ser/Thr_Kinases-Pseudokinases"/>
</dbReference>
<proteinExistence type="predicted"/>
<dbReference type="STRING" id="686832.A0A0C3CJY3"/>
<accession>A0A0C3CJY3</accession>
<feature type="domain" description="Protein kinase" evidence="1">
    <location>
        <begin position="379"/>
        <end position="659"/>
    </location>
</feature>
<dbReference type="InterPro" id="IPR011009">
    <property type="entry name" value="Kinase-like_dom_sf"/>
</dbReference>
<dbReference type="SMART" id="SM00220">
    <property type="entry name" value="S_TKc"/>
    <property type="match status" value="1"/>
</dbReference>
<evidence type="ECO:0000313" key="3">
    <source>
        <dbReference type="Proteomes" id="UP000053424"/>
    </source>
</evidence>
<dbReference type="GO" id="GO:0004674">
    <property type="term" value="F:protein serine/threonine kinase activity"/>
    <property type="evidence" value="ECO:0007669"/>
    <property type="project" value="TreeGrafter"/>
</dbReference>
<sequence>MSATPSKYLPEFLLKFWLSTGALRPSRPPRVHLYDVYDNELNETYQAPKKVTSIFNDLDIGSLQAETRKLLADAESAFTHLECEAQLVLRGLLDRTVWSGENYAGKKSLPFSRNDVETLRKYFVFLRFRNSAGYRETVQSLEKSYQSHPSEGVLFPAYRPLIVQLRLRYILRGFIKFLNHTSADGESERTRQEPPTPGVSVDAFHDAMDLYCWRLCAAELCIGVATEDQEFMLSDSCFGTLDEGFNEDPECCDLFFPIFPTVALYILGTADEHYSSTSTYRQTSRSTVWLDIGLESASDVHLRNAMILQTYPHYLYFQSLRTVALSISSYDEFRWIQEHQDYSRLKQRCRQKFLQETVTKTLIVKGSLILTDLTDEVVIMGDSPVAHGSFSDVWKGTWEDPIERRPRIVALKFLRQIMVQNVREKLLKRLQAEVVAWHRLCHRNVSQLYGIVQSPNSIAMVSQWCDNGTICQFLKHNPEANRLRLLTQVASGITYLHKVKPTIIHGDLKGGNILVDETGSAIITDFGLSKVIEEMSDSMTRGTSFFAGSTRWMAPELIFALVEDDGIIPPITTYSDVYAFASICLEIASGQLPYPNRSNDHSVTVDILRGIRPTRSKICLLNLNPEGEEGFWDILDQCWGVEPTMRPSMPHLLSFLEVLAASSCR</sequence>
<dbReference type="PROSITE" id="PS50011">
    <property type="entry name" value="PROTEIN_KINASE_DOM"/>
    <property type="match status" value="1"/>
</dbReference>
<gene>
    <name evidence="2" type="ORF">M413DRAFT_443126</name>
</gene>
<dbReference type="Gene3D" id="1.10.510.10">
    <property type="entry name" value="Transferase(Phosphotransferase) domain 1"/>
    <property type="match status" value="1"/>
</dbReference>
<protein>
    <recommendedName>
        <fullName evidence="1">Protein kinase domain-containing protein</fullName>
    </recommendedName>
</protein>
<dbReference type="AlphaFoldDB" id="A0A0C3CJY3"/>
<organism evidence="2 3">
    <name type="scientific">Hebeloma cylindrosporum</name>
    <dbReference type="NCBI Taxonomy" id="76867"/>
    <lineage>
        <taxon>Eukaryota</taxon>
        <taxon>Fungi</taxon>
        <taxon>Dikarya</taxon>
        <taxon>Basidiomycota</taxon>
        <taxon>Agaricomycotina</taxon>
        <taxon>Agaricomycetes</taxon>
        <taxon>Agaricomycetidae</taxon>
        <taxon>Agaricales</taxon>
        <taxon>Agaricineae</taxon>
        <taxon>Hymenogastraceae</taxon>
        <taxon>Hebeloma</taxon>
    </lineage>
</organism>
<reference evidence="2 3" key="1">
    <citation type="submission" date="2014-04" db="EMBL/GenBank/DDBJ databases">
        <authorList>
            <consortium name="DOE Joint Genome Institute"/>
            <person name="Kuo A."/>
            <person name="Gay G."/>
            <person name="Dore J."/>
            <person name="Kohler A."/>
            <person name="Nagy L.G."/>
            <person name="Floudas D."/>
            <person name="Copeland A."/>
            <person name="Barry K.W."/>
            <person name="Cichocki N."/>
            <person name="Veneault-Fourrey C."/>
            <person name="LaButti K."/>
            <person name="Lindquist E.A."/>
            <person name="Lipzen A."/>
            <person name="Lundell T."/>
            <person name="Morin E."/>
            <person name="Murat C."/>
            <person name="Sun H."/>
            <person name="Tunlid A."/>
            <person name="Henrissat B."/>
            <person name="Grigoriev I.V."/>
            <person name="Hibbett D.S."/>
            <person name="Martin F."/>
            <person name="Nordberg H.P."/>
            <person name="Cantor M.N."/>
            <person name="Hua S.X."/>
        </authorList>
    </citation>
    <scope>NUCLEOTIDE SEQUENCE [LARGE SCALE GENOMIC DNA]</scope>
    <source>
        <strain evidence="3">h7</strain>
    </source>
</reference>
<evidence type="ECO:0000313" key="2">
    <source>
        <dbReference type="EMBL" id="KIM44066.1"/>
    </source>
</evidence>
<reference evidence="3" key="2">
    <citation type="submission" date="2015-01" db="EMBL/GenBank/DDBJ databases">
        <title>Evolutionary Origins and Diversification of the Mycorrhizal Mutualists.</title>
        <authorList>
            <consortium name="DOE Joint Genome Institute"/>
            <consortium name="Mycorrhizal Genomics Consortium"/>
            <person name="Kohler A."/>
            <person name="Kuo A."/>
            <person name="Nagy L.G."/>
            <person name="Floudas D."/>
            <person name="Copeland A."/>
            <person name="Barry K.W."/>
            <person name="Cichocki N."/>
            <person name="Veneault-Fourrey C."/>
            <person name="LaButti K."/>
            <person name="Lindquist E.A."/>
            <person name="Lipzen A."/>
            <person name="Lundell T."/>
            <person name="Morin E."/>
            <person name="Murat C."/>
            <person name="Riley R."/>
            <person name="Ohm R."/>
            <person name="Sun H."/>
            <person name="Tunlid A."/>
            <person name="Henrissat B."/>
            <person name="Grigoriev I.V."/>
            <person name="Hibbett D.S."/>
            <person name="Martin F."/>
        </authorList>
    </citation>
    <scope>NUCLEOTIDE SEQUENCE [LARGE SCALE GENOMIC DNA]</scope>
    <source>
        <strain evidence="3">h7</strain>
    </source>
</reference>
<dbReference type="SUPFAM" id="SSF56112">
    <property type="entry name" value="Protein kinase-like (PK-like)"/>
    <property type="match status" value="1"/>
</dbReference>
<dbReference type="GO" id="GO:0005524">
    <property type="term" value="F:ATP binding"/>
    <property type="evidence" value="ECO:0007669"/>
    <property type="project" value="InterPro"/>
</dbReference>
<dbReference type="Proteomes" id="UP000053424">
    <property type="component" value="Unassembled WGS sequence"/>
</dbReference>
<name>A0A0C3CJY3_HEBCY</name>
<dbReference type="EMBL" id="KN831774">
    <property type="protein sequence ID" value="KIM44066.1"/>
    <property type="molecule type" value="Genomic_DNA"/>
</dbReference>
<evidence type="ECO:0000259" key="1">
    <source>
        <dbReference type="PROSITE" id="PS50011"/>
    </source>
</evidence>
<dbReference type="HOGENOM" id="CLU_026937_0_0_1"/>
<dbReference type="PANTHER" id="PTHR44329">
    <property type="entry name" value="SERINE/THREONINE-PROTEIN KINASE TNNI3K-RELATED"/>
    <property type="match status" value="1"/>
</dbReference>
<dbReference type="PROSITE" id="PS00108">
    <property type="entry name" value="PROTEIN_KINASE_ST"/>
    <property type="match status" value="1"/>
</dbReference>
<dbReference type="OrthoDB" id="6718656at2759"/>
<dbReference type="Pfam" id="PF07714">
    <property type="entry name" value="PK_Tyr_Ser-Thr"/>
    <property type="match status" value="1"/>
</dbReference>
<dbReference type="InterPro" id="IPR001245">
    <property type="entry name" value="Ser-Thr/Tyr_kinase_cat_dom"/>
</dbReference>
<dbReference type="InterPro" id="IPR008271">
    <property type="entry name" value="Ser/Thr_kinase_AS"/>
</dbReference>